<name>A0A9P1ITR1_9PELO</name>
<accession>A0A9P1ITR1</accession>
<proteinExistence type="predicted"/>
<sequence>MTITSGLAFIEAILKGKIIEDKEVNLLKRRQIWLYIHSHGEATLIIVELISSVERLIGIYFPRFHASKYFKLFFIFIFLFSQSYVIFYIYYLRIAKNLTLFSIAYGSTNIFVVLNLFLLVVLLSSSKKLYLKTRGQLTLRRRYQISATYKLAKCLLPFCLFQYFSCNYCFRLHLAENCWDFWRSY</sequence>
<feature type="transmembrane region" description="Helical" evidence="1">
    <location>
        <begin position="72"/>
        <end position="91"/>
    </location>
</feature>
<keyword evidence="3" id="KW-1185">Reference proteome</keyword>
<dbReference type="Proteomes" id="UP001152747">
    <property type="component" value="Unassembled WGS sequence"/>
</dbReference>
<gene>
    <name evidence="2" type="ORF">CAMP_LOCUS13541</name>
</gene>
<keyword evidence="1" id="KW-0812">Transmembrane</keyword>
<keyword evidence="1" id="KW-0472">Membrane</keyword>
<protein>
    <submittedName>
        <fullName evidence="2">Uncharacterized protein</fullName>
    </submittedName>
</protein>
<comment type="caution">
    <text evidence="2">The sequence shown here is derived from an EMBL/GenBank/DDBJ whole genome shotgun (WGS) entry which is preliminary data.</text>
</comment>
<reference evidence="2" key="1">
    <citation type="submission" date="2022-11" db="EMBL/GenBank/DDBJ databases">
        <authorList>
            <person name="Kikuchi T."/>
        </authorList>
    </citation>
    <scope>NUCLEOTIDE SEQUENCE</scope>
    <source>
        <strain evidence="2">PS1010</strain>
    </source>
</reference>
<dbReference type="AlphaFoldDB" id="A0A9P1ITR1"/>
<organism evidence="2 3">
    <name type="scientific">Caenorhabditis angaria</name>
    <dbReference type="NCBI Taxonomy" id="860376"/>
    <lineage>
        <taxon>Eukaryota</taxon>
        <taxon>Metazoa</taxon>
        <taxon>Ecdysozoa</taxon>
        <taxon>Nematoda</taxon>
        <taxon>Chromadorea</taxon>
        <taxon>Rhabditida</taxon>
        <taxon>Rhabditina</taxon>
        <taxon>Rhabditomorpha</taxon>
        <taxon>Rhabditoidea</taxon>
        <taxon>Rhabditidae</taxon>
        <taxon>Peloderinae</taxon>
        <taxon>Caenorhabditis</taxon>
    </lineage>
</organism>
<keyword evidence="1" id="KW-1133">Transmembrane helix</keyword>
<evidence type="ECO:0000313" key="2">
    <source>
        <dbReference type="EMBL" id="CAI5450904.1"/>
    </source>
</evidence>
<dbReference type="EMBL" id="CANHGI010000005">
    <property type="protein sequence ID" value="CAI5450904.1"/>
    <property type="molecule type" value="Genomic_DNA"/>
</dbReference>
<evidence type="ECO:0000313" key="3">
    <source>
        <dbReference type="Proteomes" id="UP001152747"/>
    </source>
</evidence>
<evidence type="ECO:0000256" key="1">
    <source>
        <dbReference type="SAM" id="Phobius"/>
    </source>
</evidence>
<feature type="transmembrane region" description="Helical" evidence="1">
    <location>
        <begin position="103"/>
        <end position="124"/>
    </location>
</feature>